<accession>A0A2T6IN57</accession>
<protein>
    <submittedName>
        <fullName evidence="2">Uncharacterized protein</fullName>
    </submittedName>
</protein>
<dbReference type="EMBL" id="AFHV02002294">
    <property type="protein sequence ID" value="PUA86751.1"/>
    <property type="molecule type" value="Genomic_DNA"/>
</dbReference>
<feature type="region of interest" description="Disordered" evidence="1">
    <location>
        <begin position="1"/>
        <end position="170"/>
    </location>
</feature>
<dbReference type="AlphaFoldDB" id="A0A2T6IN57"/>
<gene>
    <name evidence="2" type="ORF">TGBR9_361840</name>
</gene>
<evidence type="ECO:0000313" key="3">
    <source>
        <dbReference type="Proteomes" id="UP000244488"/>
    </source>
</evidence>
<feature type="compositionally biased region" description="Basic and acidic residues" evidence="1">
    <location>
        <begin position="66"/>
        <end position="97"/>
    </location>
</feature>
<comment type="caution">
    <text evidence="2">The sequence shown here is derived from an EMBL/GenBank/DDBJ whole genome shotgun (WGS) entry which is preliminary data.</text>
</comment>
<dbReference type="VEuPathDB" id="ToxoDB:TGBR9_361840"/>
<evidence type="ECO:0000256" key="1">
    <source>
        <dbReference type="SAM" id="MobiDB-lite"/>
    </source>
</evidence>
<name>A0A2T6IN57_TOXGO</name>
<proteinExistence type="predicted"/>
<sequence length="254" mass="29357">MRGWSYQSQDIFRGGQKGAKSQQEFLRDGETGAATGETRLEKTLQRARRAAPSSLSSHMHQWRAQEVGERGKRSEKAVKRSRHCGEKATDGRVRESRQTQATTEKNRKQRARATLYRTNETEKTEPPKDRSETEKKAKTEKKKEKKEKKERETGKGWRRQNLKKASQTVLQRQLATSDACVGSRVSRRREKTDFLSSVLSHVLRPSLRLFLRLPPCWWKKLRGAKRKEITTANGGRRSWPTERVGQAKTKSKQK</sequence>
<feature type="compositionally biased region" description="Polar residues" evidence="1">
    <location>
        <begin position="1"/>
        <end position="10"/>
    </location>
</feature>
<organism evidence="2 3">
    <name type="scientific">Toxoplasma gondii TgCATBr9</name>
    <dbReference type="NCBI Taxonomy" id="943120"/>
    <lineage>
        <taxon>Eukaryota</taxon>
        <taxon>Sar</taxon>
        <taxon>Alveolata</taxon>
        <taxon>Apicomplexa</taxon>
        <taxon>Conoidasida</taxon>
        <taxon>Coccidia</taxon>
        <taxon>Eucoccidiorida</taxon>
        <taxon>Eimeriorina</taxon>
        <taxon>Sarcocystidae</taxon>
        <taxon>Toxoplasma</taxon>
    </lineage>
</organism>
<feature type="region of interest" description="Disordered" evidence="1">
    <location>
        <begin position="230"/>
        <end position="254"/>
    </location>
</feature>
<dbReference type="Proteomes" id="UP000244488">
    <property type="component" value="Unassembled WGS sequence"/>
</dbReference>
<feature type="compositionally biased region" description="Basic and acidic residues" evidence="1">
    <location>
        <begin position="119"/>
        <end position="137"/>
    </location>
</feature>
<reference evidence="2 3" key="1">
    <citation type="journal article" date="2016" name="Nat. Commun.">
        <title>Local admixture of amplified and diversified secreted pathogenesis determinants shapes mosaic Toxoplasma gondii genomes.</title>
        <authorList>
            <person name="Lorenzi H."/>
            <person name="Khan A."/>
            <person name="Behnke M.S."/>
            <person name="Namasivayam S."/>
            <person name="Swapna L.S."/>
            <person name="Hadjithomas M."/>
            <person name="Karamycheva S."/>
            <person name="Pinney D."/>
            <person name="Brunk B.P."/>
            <person name="Ajioka J.W."/>
            <person name="Ajzenberg D."/>
            <person name="Boothroyd J.C."/>
            <person name="Boyle J.P."/>
            <person name="Darde M.L."/>
            <person name="Diaz-Miranda M.A."/>
            <person name="Dubey J.P."/>
            <person name="Fritz H.M."/>
            <person name="Gennari S.M."/>
            <person name="Gregory B.D."/>
            <person name="Kim K."/>
            <person name="Saeij J.P."/>
            <person name="Su C."/>
            <person name="White M.W."/>
            <person name="Zhu X.Q."/>
            <person name="Howe D.K."/>
            <person name="Rosenthal B.M."/>
            <person name="Grigg M.E."/>
            <person name="Parkinson J."/>
            <person name="Liu L."/>
            <person name="Kissinger J.C."/>
            <person name="Roos D.S."/>
            <person name="Sibley L.D."/>
        </authorList>
    </citation>
    <scope>NUCLEOTIDE SEQUENCE [LARGE SCALE GENOMIC DNA]</scope>
    <source>
        <strain evidence="2 3">TgCATBr9</strain>
    </source>
</reference>
<evidence type="ECO:0000313" key="2">
    <source>
        <dbReference type="EMBL" id="PUA86751.1"/>
    </source>
</evidence>